<comment type="function">
    <text evidence="6">Na(+)/H(+) antiporter that extrudes sodium in exchange for external protons.</text>
</comment>
<dbReference type="AlphaFoldDB" id="R7ZQU3"/>
<feature type="transmembrane region" description="Helical" evidence="6">
    <location>
        <begin position="136"/>
        <end position="154"/>
    </location>
</feature>
<keyword evidence="2 6" id="KW-1003">Cell membrane</keyword>
<comment type="subcellular location">
    <subcellularLocation>
        <location evidence="1">Cell inner membrane</location>
        <topology evidence="1">Multi-pass membrane protein</topology>
    </subcellularLocation>
    <subcellularLocation>
        <location evidence="6">Cell membrane</location>
        <topology evidence="6">Multi-pass membrane protein</topology>
    </subcellularLocation>
</comment>
<dbReference type="EMBL" id="AQHR01000085">
    <property type="protein sequence ID" value="EON76423.1"/>
    <property type="molecule type" value="Genomic_DNA"/>
</dbReference>
<feature type="transmembrane region" description="Helical" evidence="6">
    <location>
        <begin position="67"/>
        <end position="86"/>
    </location>
</feature>
<dbReference type="InterPro" id="IPR004670">
    <property type="entry name" value="NhaA"/>
</dbReference>
<dbReference type="Pfam" id="PF06965">
    <property type="entry name" value="Na_H_antiport_1"/>
    <property type="match status" value="1"/>
</dbReference>
<keyword evidence="6" id="KW-0739">Sodium transport</keyword>
<accession>R7ZQU3</accession>
<keyword evidence="6" id="KW-0050">Antiport</keyword>
<comment type="catalytic activity">
    <reaction evidence="6">
        <text>Na(+)(in) + 2 H(+)(out) = Na(+)(out) + 2 H(+)(in)</text>
        <dbReference type="Rhea" id="RHEA:29251"/>
        <dbReference type="ChEBI" id="CHEBI:15378"/>
        <dbReference type="ChEBI" id="CHEBI:29101"/>
    </reaction>
</comment>
<evidence type="ECO:0000256" key="4">
    <source>
        <dbReference type="ARBA" id="ARBA00022989"/>
    </source>
</evidence>
<dbReference type="GO" id="GO:0015385">
    <property type="term" value="F:sodium:proton antiporter activity"/>
    <property type="evidence" value="ECO:0007669"/>
    <property type="project" value="UniProtKB-UniRule"/>
</dbReference>
<evidence type="ECO:0000256" key="2">
    <source>
        <dbReference type="ARBA" id="ARBA00022475"/>
    </source>
</evidence>
<comment type="caution">
    <text evidence="7">The sequence shown here is derived from an EMBL/GenBank/DDBJ whole genome shotgun (WGS) entry which is preliminary data.</text>
</comment>
<dbReference type="Proteomes" id="UP000013909">
    <property type="component" value="Unassembled WGS sequence"/>
</dbReference>
<keyword evidence="6" id="KW-0813">Transport</keyword>
<sequence>MKAEKMVFSALSPMVQFIKKSTFSSFLLFFSALLALLLANSPANESIQWMLNQRIGFTIGDFSVYKSLLLWINDGLMSIFFFVVGLELKREIIAGELSNPKNVLMPMVAAVGGMLFPAIIYIVLNSGGNPEAMNGWGIPMATDIAFALGVLYLLGPKVPIQLKVFLTALAIIDDLGAVLIVALFYTSEISLTNLSLGAFLLFVLFSLNKLGVRSVMVYAVLGIGGVWLATLLSGVHATVAAVLVAAIIPADRRINKAKYLESITKLTQQFKVANRAKNDKFLLSADEENVIGEIKRISKASISPLQRLERSMHGAVVYLVMPIFALANAGVVIEDDWLRMISSPVALGVGLGLVVGKLVGIFGLSMLGLKLGWFKKPKSINSSMLLGISLLAAIGFTMSLFINSLAFTDPVLIGQAKMGIVMASIVSGFAGYLVLKRAIRNLDPIELEEAKEPAPLQTA</sequence>
<feature type="transmembrane region" description="Helical" evidence="6">
    <location>
        <begin position="345"/>
        <end position="373"/>
    </location>
</feature>
<dbReference type="RefSeq" id="WP_010855007.1">
    <property type="nucleotide sequence ID" value="NZ_AQHR01000085.1"/>
</dbReference>
<dbReference type="GO" id="GO:0006885">
    <property type="term" value="P:regulation of pH"/>
    <property type="evidence" value="ECO:0007669"/>
    <property type="project" value="UniProtKB-UniRule"/>
</dbReference>
<protein>
    <recommendedName>
        <fullName evidence="6">Na(+)/H(+) antiporter NhaA</fullName>
    </recommendedName>
    <alternativeName>
        <fullName evidence="6">Sodium/proton antiporter NhaA</fullName>
    </alternativeName>
</protein>
<dbReference type="OrthoDB" id="9808135at2"/>
<proteinExistence type="inferred from homology"/>
<feature type="transmembrane region" description="Helical" evidence="6">
    <location>
        <begin position="315"/>
        <end position="333"/>
    </location>
</feature>
<dbReference type="STRING" id="1232681.ADIS_2873"/>
<dbReference type="Gene3D" id="1.20.1530.10">
    <property type="entry name" value="Na+/H+ antiporter like domain"/>
    <property type="match status" value="1"/>
</dbReference>
<name>R7ZQU3_9BACT</name>
<keyword evidence="6" id="KW-0915">Sodium</keyword>
<feature type="transmembrane region" description="Helical" evidence="6">
    <location>
        <begin position="215"/>
        <end position="248"/>
    </location>
</feature>
<keyword evidence="4 6" id="KW-1133">Transmembrane helix</keyword>
<reference evidence="7 8" key="1">
    <citation type="submission" date="2013-02" db="EMBL/GenBank/DDBJ databases">
        <title>A novel strain isolated from Lonar lake, Maharashtra, India.</title>
        <authorList>
            <person name="Singh A."/>
        </authorList>
    </citation>
    <scope>NUCLEOTIDE SEQUENCE [LARGE SCALE GENOMIC DNA]</scope>
    <source>
        <strain evidence="7 8">AK24</strain>
    </source>
</reference>
<keyword evidence="6" id="KW-0406">Ion transport</keyword>
<feature type="transmembrane region" description="Helical" evidence="6">
    <location>
        <begin position="107"/>
        <end position="124"/>
    </location>
</feature>
<organism evidence="7 8">
    <name type="scientific">Lunatimonas lonarensis</name>
    <dbReference type="NCBI Taxonomy" id="1232681"/>
    <lineage>
        <taxon>Bacteria</taxon>
        <taxon>Pseudomonadati</taxon>
        <taxon>Bacteroidota</taxon>
        <taxon>Cytophagia</taxon>
        <taxon>Cytophagales</taxon>
        <taxon>Cyclobacteriaceae</taxon>
    </lineage>
</organism>
<feature type="transmembrane region" description="Helical" evidence="6">
    <location>
        <begin position="175"/>
        <end position="203"/>
    </location>
</feature>
<keyword evidence="5 6" id="KW-0472">Membrane</keyword>
<keyword evidence="3 6" id="KW-0812">Transmembrane</keyword>
<evidence type="ECO:0000256" key="5">
    <source>
        <dbReference type="ARBA" id="ARBA00023136"/>
    </source>
</evidence>
<feature type="transmembrane region" description="Helical" evidence="6">
    <location>
        <begin position="385"/>
        <end position="406"/>
    </location>
</feature>
<feature type="transmembrane region" description="Helical" evidence="6">
    <location>
        <begin position="418"/>
        <end position="435"/>
    </location>
</feature>
<dbReference type="GO" id="GO:0005886">
    <property type="term" value="C:plasma membrane"/>
    <property type="evidence" value="ECO:0007669"/>
    <property type="project" value="UniProtKB-SubCell"/>
</dbReference>
<comment type="similarity">
    <text evidence="6">Belongs to the NhaA Na(+)/H(+) (TC 2.A.33) antiporter family.</text>
</comment>
<keyword evidence="8" id="KW-1185">Reference proteome</keyword>
<evidence type="ECO:0000256" key="1">
    <source>
        <dbReference type="ARBA" id="ARBA00004429"/>
    </source>
</evidence>
<dbReference type="NCBIfam" id="TIGR00773">
    <property type="entry name" value="NhaA"/>
    <property type="match status" value="1"/>
</dbReference>
<dbReference type="PANTHER" id="PTHR30341">
    <property type="entry name" value="SODIUM ION/PROTON ANTIPORTER NHAA-RELATED"/>
    <property type="match status" value="1"/>
</dbReference>
<gene>
    <name evidence="6" type="primary">nhaA</name>
    <name evidence="7" type="ORF">ADIS_2873</name>
</gene>
<evidence type="ECO:0000313" key="8">
    <source>
        <dbReference type="Proteomes" id="UP000013909"/>
    </source>
</evidence>
<dbReference type="PATRIC" id="fig|1288963.3.peg.2861"/>
<dbReference type="PANTHER" id="PTHR30341:SF0">
    <property type="entry name" value="NA(+)_H(+) ANTIPORTER NHAA"/>
    <property type="match status" value="1"/>
</dbReference>
<dbReference type="HAMAP" id="MF_01844">
    <property type="entry name" value="NhaA"/>
    <property type="match status" value="1"/>
</dbReference>
<evidence type="ECO:0000313" key="7">
    <source>
        <dbReference type="EMBL" id="EON76423.1"/>
    </source>
</evidence>
<dbReference type="InterPro" id="IPR023171">
    <property type="entry name" value="Na/H_antiporter_dom_sf"/>
</dbReference>
<evidence type="ECO:0000256" key="3">
    <source>
        <dbReference type="ARBA" id="ARBA00022692"/>
    </source>
</evidence>
<evidence type="ECO:0000256" key="6">
    <source>
        <dbReference type="HAMAP-Rule" id="MF_01844"/>
    </source>
</evidence>